<dbReference type="Pfam" id="PF07441">
    <property type="entry name" value="BofA"/>
    <property type="match status" value="1"/>
</dbReference>
<evidence type="ECO:0000313" key="7">
    <source>
        <dbReference type="Proteomes" id="UP000322997"/>
    </source>
</evidence>
<dbReference type="InterPro" id="IPR010001">
    <property type="entry name" value="BofA"/>
</dbReference>
<dbReference type="EMBL" id="LGUE01000002">
    <property type="protein sequence ID" value="KON90698.1"/>
    <property type="molecule type" value="Genomic_DNA"/>
</dbReference>
<feature type="transmembrane region" description="Helical" evidence="1">
    <location>
        <begin position="62"/>
        <end position="86"/>
    </location>
</feature>
<reference evidence="4 7" key="5">
    <citation type="submission" date="2019-08" db="EMBL/GenBank/DDBJ databases">
        <title>Bacillus genomes from the desert of Cuatro Cienegas, Coahuila.</title>
        <authorList>
            <person name="Olmedo-Alvarez G."/>
        </authorList>
    </citation>
    <scope>NUCLEOTIDE SEQUENCE [LARGE SCALE GENOMIC DNA]</scope>
    <source>
        <strain evidence="4 7">CH108_3D</strain>
    </source>
</reference>
<accession>A0A0J5USB2</accession>
<reference evidence="2" key="2">
    <citation type="submission" date="2015-07" db="EMBL/GenBank/DDBJ databases">
        <title>MeaNS - Measles Nucleotide Surveillance Program.</title>
        <authorList>
            <person name="Tran T."/>
            <person name="Druce J."/>
        </authorList>
    </citation>
    <scope>NUCLEOTIDE SEQUENCE</scope>
    <source>
        <strain evidence="2">JCM 11544</strain>
    </source>
</reference>
<evidence type="ECO:0000313" key="3">
    <source>
        <dbReference type="EMBL" id="KZE46937.1"/>
    </source>
</evidence>
<dbReference type="RefSeq" id="WP_048007497.1">
    <property type="nucleotide sequence ID" value="NZ_BSED01000091.1"/>
</dbReference>
<comment type="caution">
    <text evidence="2">The sequence shown here is derived from an EMBL/GenBank/DDBJ whole genome shotgun (WGS) entry which is preliminary data.</text>
</comment>
<keyword evidence="1" id="KW-0472">Membrane</keyword>
<reference evidence="5" key="1">
    <citation type="submission" date="2015-07" db="EMBL/GenBank/DDBJ databases">
        <title>Fjat-14235 jcm11544.</title>
        <authorList>
            <person name="Liu B."/>
            <person name="Wang J."/>
            <person name="Zhu Y."/>
            <person name="Liu G."/>
            <person name="Chen Q."/>
            <person name="Chen Z."/>
            <person name="Lan J."/>
            <person name="Che J."/>
            <person name="Ge C."/>
            <person name="Shi H."/>
            <person name="Pan Z."/>
            <person name="Liu X."/>
        </authorList>
    </citation>
    <scope>NUCLEOTIDE SEQUENCE [LARGE SCALE GENOMIC DNA]</scope>
    <source>
        <strain evidence="5">JCM 11544</strain>
    </source>
</reference>
<keyword evidence="5" id="KW-1185">Reference proteome</keyword>
<dbReference type="PATRIC" id="fig|189381.10.peg.4485"/>
<dbReference type="NCBIfam" id="TIGR02862">
    <property type="entry name" value="spore_BofA"/>
    <property type="match status" value="1"/>
</dbReference>
<dbReference type="Proteomes" id="UP000322997">
    <property type="component" value="Unassembled WGS sequence"/>
</dbReference>
<gene>
    <name evidence="4" type="primary">bofA</name>
    <name evidence="2" type="ORF">AF331_09155</name>
    <name evidence="3" type="ORF">AV649_21230</name>
    <name evidence="4" type="ORF">FZC83_22785</name>
</gene>
<keyword evidence="1" id="KW-0812">Transmembrane</keyword>
<proteinExistence type="predicted"/>
<reference evidence="6" key="3">
    <citation type="submission" date="2016-01" db="EMBL/GenBank/DDBJ databases">
        <title>Whole genome sequencing of Bhargavaea cecembensis T14.</title>
        <authorList>
            <person name="Hong K.W."/>
        </authorList>
    </citation>
    <scope>NUCLEOTIDE SEQUENCE [LARGE SCALE GENOMIC DNA]</scope>
    <source>
        <strain evidence="6">M19</strain>
    </source>
</reference>
<keyword evidence="1" id="KW-1133">Transmembrane helix</keyword>
<dbReference type="STRING" id="189381.GCA_900166615_01907"/>
<evidence type="ECO:0000313" key="2">
    <source>
        <dbReference type="EMBL" id="KON90698.1"/>
    </source>
</evidence>
<reference evidence="3" key="4">
    <citation type="submission" date="2016-01" db="EMBL/GenBank/DDBJ databases">
        <authorList>
            <person name="McClelland M."/>
            <person name="Jain A."/>
            <person name="Saraogi P."/>
            <person name="Mendelson R."/>
            <person name="Westerman R."/>
            <person name="SanMiguel P."/>
            <person name="Csonka L."/>
        </authorList>
    </citation>
    <scope>NUCLEOTIDE SEQUENCE</scope>
    <source>
        <strain evidence="3">M19</strain>
    </source>
</reference>
<evidence type="ECO:0000313" key="4">
    <source>
        <dbReference type="EMBL" id="TYS46042.1"/>
    </source>
</evidence>
<dbReference type="OrthoDB" id="2692225at2"/>
<evidence type="ECO:0000313" key="5">
    <source>
        <dbReference type="Proteomes" id="UP000037405"/>
    </source>
</evidence>
<evidence type="ECO:0000256" key="1">
    <source>
        <dbReference type="SAM" id="Phobius"/>
    </source>
</evidence>
<dbReference type="Proteomes" id="UP000037405">
    <property type="component" value="Unassembled WGS sequence"/>
</dbReference>
<dbReference type="EMBL" id="LQQY01000026">
    <property type="protein sequence ID" value="KZE46937.1"/>
    <property type="molecule type" value="Genomic_DNA"/>
</dbReference>
<dbReference type="AlphaFoldDB" id="A0A0J5USB2"/>
<dbReference type="GeneID" id="89532455"/>
<dbReference type="Proteomes" id="UP000076510">
    <property type="component" value="Unassembled WGS sequence"/>
</dbReference>
<name>A0A0J5USB2_9BACI</name>
<dbReference type="EMBL" id="VTEQ01000015">
    <property type="protein sequence ID" value="TYS46042.1"/>
    <property type="molecule type" value="Genomic_DNA"/>
</dbReference>
<evidence type="ECO:0000313" key="6">
    <source>
        <dbReference type="Proteomes" id="UP000076510"/>
    </source>
</evidence>
<protein>
    <submittedName>
        <fullName evidence="4">Pro-sigmaK processing inhibitor BofA</fullName>
    </submittedName>
    <submittedName>
        <fullName evidence="3">Transcriptional regulator</fullName>
    </submittedName>
</protein>
<sequence length="87" mass="9071">MSPVIVIAAISGLIILLLATGVPIKPLRFVGQVAIKVMIGALFLFFLNAFGSKYGIHVPINLATSSISGILGIPGVVGLTVIQMWVL</sequence>
<organism evidence="2 5">
    <name type="scientific">Rossellomorea marisflavi</name>
    <dbReference type="NCBI Taxonomy" id="189381"/>
    <lineage>
        <taxon>Bacteria</taxon>
        <taxon>Bacillati</taxon>
        <taxon>Bacillota</taxon>
        <taxon>Bacilli</taxon>
        <taxon>Bacillales</taxon>
        <taxon>Bacillaceae</taxon>
        <taxon>Rossellomorea</taxon>
    </lineage>
</organism>
<feature type="transmembrane region" description="Helical" evidence="1">
    <location>
        <begin position="29"/>
        <end position="50"/>
    </location>
</feature>